<evidence type="ECO:0000313" key="1">
    <source>
        <dbReference type="EMBL" id="MCI53083.1"/>
    </source>
</evidence>
<evidence type="ECO:0000313" key="2">
    <source>
        <dbReference type="Proteomes" id="UP000265520"/>
    </source>
</evidence>
<reference evidence="1 2" key="1">
    <citation type="journal article" date="2018" name="Front. Plant Sci.">
        <title>Red Clover (Trifolium pratense) and Zigzag Clover (T. medium) - A Picture of Genomic Similarities and Differences.</title>
        <authorList>
            <person name="Dluhosova J."/>
            <person name="Istvanek J."/>
            <person name="Nedelnik J."/>
            <person name="Repkova J."/>
        </authorList>
    </citation>
    <scope>NUCLEOTIDE SEQUENCE [LARGE SCALE GENOMIC DNA]</scope>
    <source>
        <strain evidence="2">cv. 10/8</strain>
        <tissue evidence="1">Leaf</tissue>
    </source>
</reference>
<name>A0A392SW92_9FABA</name>
<accession>A0A392SW92</accession>
<keyword evidence="2" id="KW-1185">Reference proteome</keyword>
<dbReference type="AlphaFoldDB" id="A0A392SW92"/>
<comment type="caution">
    <text evidence="1">The sequence shown here is derived from an EMBL/GenBank/DDBJ whole genome shotgun (WGS) entry which is preliminary data.</text>
</comment>
<feature type="non-terminal residue" evidence="1">
    <location>
        <position position="1"/>
    </location>
</feature>
<dbReference type="EMBL" id="LXQA010457533">
    <property type="protein sequence ID" value="MCI53083.1"/>
    <property type="molecule type" value="Genomic_DNA"/>
</dbReference>
<protein>
    <submittedName>
        <fullName evidence="1">Trigger factor-like protein TIG-like</fullName>
    </submittedName>
</protein>
<proteinExistence type="predicted"/>
<sequence length="56" mass="6371">ELDDSIADKLIPGCTTVEEVKELLLQRFQEIEQTAREQATDNAILEHISKVTTLHH</sequence>
<organism evidence="1 2">
    <name type="scientific">Trifolium medium</name>
    <dbReference type="NCBI Taxonomy" id="97028"/>
    <lineage>
        <taxon>Eukaryota</taxon>
        <taxon>Viridiplantae</taxon>
        <taxon>Streptophyta</taxon>
        <taxon>Embryophyta</taxon>
        <taxon>Tracheophyta</taxon>
        <taxon>Spermatophyta</taxon>
        <taxon>Magnoliopsida</taxon>
        <taxon>eudicotyledons</taxon>
        <taxon>Gunneridae</taxon>
        <taxon>Pentapetalae</taxon>
        <taxon>rosids</taxon>
        <taxon>fabids</taxon>
        <taxon>Fabales</taxon>
        <taxon>Fabaceae</taxon>
        <taxon>Papilionoideae</taxon>
        <taxon>50 kb inversion clade</taxon>
        <taxon>NPAAA clade</taxon>
        <taxon>Hologalegina</taxon>
        <taxon>IRL clade</taxon>
        <taxon>Trifolieae</taxon>
        <taxon>Trifolium</taxon>
    </lineage>
</organism>
<dbReference type="Proteomes" id="UP000265520">
    <property type="component" value="Unassembled WGS sequence"/>
</dbReference>